<feature type="transmembrane region" description="Helical" evidence="2">
    <location>
        <begin position="84"/>
        <end position="104"/>
    </location>
</feature>
<dbReference type="Pfam" id="PF13240">
    <property type="entry name" value="Zn_Ribbon_1"/>
    <property type="match status" value="1"/>
</dbReference>
<gene>
    <name evidence="4" type="ORF">SAMN04487928_11661</name>
</gene>
<dbReference type="Pfam" id="PF12869">
    <property type="entry name" value="tRNA_anti-like"/>
    <property type="match status" value="1"/>
</dbReference>
<dbReference type="RefSeq" id="WP_083413503.1">
    <property type="nucleotide sequence ID" value="NZ_FOXO01000016.1"/>
</dbReference>
<organism evidence="4 5">
    <name type="scientific">Butyrivibrio proteoclasticus</name>
    <dbReference type="NCBI Taxonomy" id="43305"/>
    <lineage>
        <taxon>Bacteria</taxon>
        <taxon>Bacillati</taxon>
        <taxon>Bacillota</taxon>
        <taxon>Clostridia</taxon>
        <taxon>Lachnospirales</taxon>
        <taxon>Lachnospiraceae</taxon>
        <taxon>Butyrivibrio</taxon>
    </lineage>
</organism>
<evidence type="ECO:0000313" key="5">
    <source>
        <dbReference type="Proteomes" id="UP000182624"/>
    </source>
</evidence>
<evidence type="ECO:0000313" key="4">
    <source>
        <dbReference type="EMBL" id="SFQ04757.1"/>
    </source>
</evidence>
<dbReference type="InterPro" id="IPR024422">
    <property type="entry name" value="Protein_unknown_function_OB"/>
</dbReference>
<evidence type="ECO:0000259" key="3">
    <source>
        <dbReference type="Pfam" id="PF13240"/>
    </source>
</evidence>
<dbReference type="InterPro" id="IPR026870">
    <property type="entry name" value="Zinc_ribbon_dom"/>
</dbReference>
<dbReference type="EMBL" id="FOXO01000016">
    <property type="protein sequence ID" value="SFQ04757.1"/>
    <property type="molecule type" value="Genomic_DNA"/>
</dbReference>
<feature type="transmembrane region" description="Helical" evidence="2">
    <location>
        <begin position="111"/>
        <end position="130"/>
    </location>
</feature>
<keyword evidence="2" id="KW-0812">Transmembrane</keyword>
<dbReference type="Proteomes" id="UP000182624">
    <property type="component" value="Unassembled WGS sequence"/>
</dbReference>
<dbReference type="AlphaFoldDB" id="A0A1I5VBN9"/>
<evidence type="ECO:0000256" key="2">
    <source>
        <dbReference type="SAM" id="Phobius"/>
    </source>
</evidence>
<keyword evidence="2" id="KW-0472">Membrane</keyword>
<feature type="domain" description="Zinc-ribbon" evidence="3">
    <location>
        <begin position="5"/>
        <end position="27"/>
    </location>
</feature>
<keyword evidence="5" id="KW-1185">Reference proteome</keyword>
<keyword evidence="2" id="KW-1133">Transmembrane helix</keyword>
<name>A0A1I5VBN9_9FIRM</name>
<evidence type="ECO:0000256" key="1">
    <source>
        <dbReference type="SAM" id="MobiDB-lite"/>
    </source>
</evidence>
<protein>
    <submittedName>
        <fullName evidence="4">tRNA(Ser,Leu) C12 N-acetylase TAN1, contains THUMP domain</fullName>
    </submittedName>
</protein>
<proteinExistence type="predicted"/>
<accession>A0A1I5VBN9</accession>
<feature type="region of interest" description="Disordered" evidence="1">
    <location>
        <begin position="47"/>
        <end position="78"/>
    </location>
</feature>
<reference evidence="5" key="1">
    <citation type="submission" date="2016-10" db="EMBL/GenBank/DDBJ databases">
        <authorList>
            <person name="Varghese N."/>
            <person name="Submissions S."/>
        </authorList>
    </citation>
    <scope>NUCLEOTIDE SEQUENCE [LARGE SCALE GENOMIC DNA]</scope>
    <source>
        <strain evidence="5">P18</strain>
    </source>
</reference>
<sequence>MSLTKCPECGNEVSDKAVACPKCGCPLHSAFDATTTQNVNNVKQTECQNASGNAPSNSYRAVQPQPNSTQNNKSSQKPPLSERTWFLVVMCLCFPPIGVALLWIKKRPKNMVLRVIITVYLGIVTIYTFININDESSDSQKSEQASYIEEAANISTIEAESKAKIDDVNSIEDASDSGSTQKTDKAYEIIEKPSEDVILTLSRRALHNEMNDLEDKWVRTAGEITAINTNEDNNTFINMKGKSDLKMIHFYLMYDQDTSNLEEGSYITIVGRVAGKIIGQAIVENCYIESIGDVAKELDESLIANDGISGGDSFFGTSEINKDEAILVTATEVYKELSDNQVACKNKYDGKVVALTGKIDDIGTNIYGQEYVSFDTGDKYSLTGVQCFFKDDQMDYVASLKKGDTITIYGIASIGSMTFKVSDCRP</sequence>